<gene>
    <name evidence="2" type="ORF">PHMEG_0004835</name>
</gene>
<keyword evidence="3" id="KW-1185">Reference proteome</keyword>
<comment type="caution">
    <text evidence="2">The sequence shown here is derived from an EMBL/GenBank/DDBJ whole genome shotgun (WGS) entry which is preliminary data.</text>
</comment>
<protein>
    <submittedName>
        <fullName evidence="2">RxLR effector protein</fullName>
    </submittedName>
</protein>
<evidence type="ECO:0000313" key="2">
    <source>
        <dbReference type="EMBL" id="OWZ20720.1"/>
    </source>
</evidence>
<dbReference type="AlphaFoldDB" id="A0A225WUZ6"/>
<evidence type="ECO:0000256" key="1">
    <source>
        <dbReference type="SAM" id="SignalP"/>
    </source>
</evidence>
<name>A0A225WUZ6_9STRA</name>
<feature type="chain" id="PRO_5013098772" evidence="1">
    <location>
        <begin position="24"/>
        <end position="153"/>
    </location>
</feature>
<dbReference type="EMBL" id="NBNE01000296">
    <property type="protein sequence ID" value="OWZ20720.1"/>
    <property type="molecule type" value="Genomic_DNA"/>
</dbReference>
<evidence type="ECO:0000313" key="3">
    <source>
        <dbReference type="Proteomes" id="UP000198211"/>
    </source>
</evidence>
<organism evidence="2 3">
    <name type="scientific">Phytophthora megakarya</name>
    <dbReference type="NCBI Taxonomy" id="4795"/>
    <lineage>
        <taxon>Eukaryota</taxon>
        <taxon>Sar</taxon>
        <taxon>Stramenopiles</taxon>
        <taxon>Oomycota</taxon>
        <taxon>Peronosporomycetes</taxon>
        <taxon>Peronosporales</taxon>
        <taxon>Peronosporaceae</taxon>
        <taxon>Phytophthora</taxon>
    </lineage>
</organism>
<sequence length="153" mass="17793">MNLRYLVIAVTLLATSSILSSDATTVANSDSKKVLRRLQAKPSVDTNSQDEERLFWLWKVDKVDDIPEKLDDILAKMKNDIPSFVPMFEKWTKLTVAEKLETPTMIALRKADNDEYMRMLYLYGEFWALGKEKFISMYKNFKDKTPVEMKNVV</sequence>
<keyword evidence="1" id="KW-0732">Signal</keyword>
<feature type="signal peptide" evidence="1">
    <location>
        <begin position="1"/>
        <end position="23"/>
    </location>
</feature>
<reference evidence="3" key="1">
    <citation type="submission" date="2017-03" db="EMBL/GenBank/DDBJ databases">
        <title>Phytopthora megakarya and P. palmivora, two closely related causual agents of cacao black pod achieved similar genome size and gene model numbers by different mechanisms.</title>
        <authorList>
            <person name="Ali S."/>
            <person name="Shao J."/>
            <person name="Larry D.J."/>
            <person name="Kronmiller B."/>
            <person name="Shen D."/>
            <person name="Strem M.D."/>
            <person name="Melnick R.L."/>
            <person name="Guiltinan M.J."/>
            <person name="Tyler B.M."/>
            <person name="Meinhardt L.W."/>
            <person name="Bailey B.A."/>
        </authorList>
    </citation>
    <scope>NUCLEOTIDE SEQUENCE [LARGE SCALE GENOMIC DNA]</scope>
    <source>
        <strain evidence="3">zdho120</strain>
    </source>
</reference>
<dbReference type="Proteomes" id="UP000198211">
    <property type="component" value="Unassembled WGS sequence"/>
</dbReference>
<proteinExistence type="predicted"/>
<accession>A0A225WUZ6</accession>